<dbReference type="SUPFAM" id="SSF53822">
    <property type="entry name" value="Periplasmic binding protein-like I"/>
    <property type="match status" value="1"/>
</dbReference>
<sequence length="187" mass="20309">MSTSPHPSRCRSPLIGAEDLAQYGDLPQPVPHTEAELAALIDMLGRWKPRVETVTVGHGRDAPSRAAAHAFTTAWRELGHRVIAVVDWPETAASWLRPARRLTAQTPDAWVVAAAPLGWAQMSRRLRHSTDWDPARTVAFASLRQSALPALAGPETLHGLRGATPDGGTWAVSHRWITSRSAQEAVS</sequence>
<gene>
    <name evidence="1" type="ORF">K9S39_10630</name>
</gene>
<accession>A0ABY4M7J3</accession>
<evidence type="ECO:0008006" key="3">
    <source>
        <dbReference type="Google" id="ProtNLM"/>
    </source>
</evidence>
<dbReference type="RefSeq" id="WP_248863095.1">
    <property type="nucleotide sequence ID" value="NZ_CP086322.1"/>
</dbReference>
<dbReference type="InterPro" id="IPR028082">
    <property type="entry name" value="Peripla_BP_I"/>
</dbReference>
<proteinExistence type="predicted"/>
<keyword evidence="2" id="KW-1185">Reference proteome</keyword>
<evidence type="ECO:0000313" key="2">
    <source>
        <dbReference type="Proteomes" id="UP000830115"/>
    </source>
</evidence>
<name>A0ABY4M7J3_9ACTN</name>
<reference evidence="1" key="1">
    <citation type="submission" date="2021-10" db="EMBL/GenBank/DDBJ databases">
        <title>Streptomyces nigrumlapis sp.nov.,an antimicrobial producing actinobacterium isolated from Black Gobi rocks.</title>
        <authorList>
            <person name="Wen Y."/>
            <person name="Zhang W."/>
            <person name="Liu X.G."/>
        </authorList>
    </citation>
    <scope>NUCLEOTIDE SEQUENCE</scope>
    <source>
        <strain evidence="1">ST13-2-2</strain>
    </source>
</reference>
<dbReference type="Gene3D" id="3.40.50.2300">
    <property type="match status" value="1"/>
</dbReference>
<dbReference type="Proteomes" id="UP000830115">
    <property type="component" value="Chromosome"/>
</dbReference>
<evidence type="ECO:0000313" key="1">
    <source>
        <dbReference type="EMBL" id="UQA92231.1"/>
    </source>
</evidence>
<organism evidence="1 2">
    <name type="scientific">Streptomyces halobius</name>
    <dbReference type="NCBI Taxonomy" id="2879846"/>
    <lineage>
        <taxon>Bacteria</taxon>
        <taxon>Bacillati</taxon>
        <taxon>Actinomycetota</taxon>
        <taxon>Actinomycetes</taxon>
        <taxon>Kitasatosporales</taxon>
        <taxon>Streptomycetaceae</taxon>
        <taxon>Streptomyces</taxon>
    </lineage>
</organism>
<dbReference type="EMBL" id="CP086322">
    <property type="protein sequence ID" value="UQA92231.1"/>
    <property type="molecule type" value="Genomic_DNA"/>
</dbReference>
<protein>
    <recommendedName>
        <fullName evidence="3">Substrate-binding family protein</fullName>
    </recommendedName>
</protein>